<dbReference type="PANTHER" id="PTHR11566:SF21">
    <property type="entry name" value="DYNAMIN RELATED PROTEIN 1, ISOFORM A"/>
    <property type="match status" value="1"/>
</dbReference>
<dbReference type="FunFam" id="3.40.50.300:FF:001425">
    <property type="entry name" value="Dynamin GTPase, putative"/>
    <property type="match status" value="1"/>
</dbReference>
<dbReference type="GO" id="GO:0048312">
    <property type="term" value="P:intracellular distribution of mitochondria"/>
    <property type="evidence" value="ECO:0007669"/>
    <property type="project" value="TreeGrafter"/>
</dbReference>
<dbReference type="Gene3D" id="3.40.50.300">
    <property type="entry name" value="P-loop containing nucleotide triphosphate hydrolases"/>
    <property type="match status" value="1"/>
</dbReference>
<dbReference type="InterPro" id="IPR022812">
    <property type="entry name" value="Dynamin"/>
</dbReference>
<dbReference type="InterPro" id="IPR001401">
    <property type="entry name" value="Dynamin_GTPase"/>
</dbReference>
<dbReference type="GO" id="GO:0003924">
    <property type="term" value="F:GTPase activity"/>
    <property type="evidence" value="ECO:0007669"/>
    <property type="project" value="InterPro"/>
</dbReference>
<comment type="caution">
    <text evidence="4">The sequence shown here is derived from an EMBL/GenBank/DDBJ whole genome shotgun (WGS) entry which is preliminary data.</text>
</comment>
<dbReference type="Pfam" id="PF01031">
    <property type="entry name" value="Dynamin_M"/>
    <property type="match status" value="1"/>
</dbReference>
<name>A0AAN7STF9_9EURO</name>
<keyword evidence="1" id="KW-0547">Nucleotide-binding</keyword>
<dbReference type="SUPFAM" id="SSF52540">
    <property type="entry name" value="P-loop containing nucleoside triphosphate hydrolases"/>
    <property type="match status" value="1"/>
</dbReference>
<accession>A0AAN7STF9</accession>
<dbReference type="Pfam" id="PF00350">
    <property type="entry name" value="Dynamin_N"/>
    <property type="match status" value="1"/>
</dbReference>
<dbReference type="InterPro" id="IPR030381">
    <property type="entry name" value="G_DYNAMIN_dom"/>
</dbReference>
<dbReference type="GO" id="GO:0006897">
    <property type="term" value="P:endocytosis"/>
    <property type="evidence" value="ECO:0007669"/>
    <property type="project" value="TreeGrafter"/>
</dbReference>
<evidence type="ECO:0000256" key="1">
    <source>
        <dbReference type="ARBA" id="ARBA00022741"/>
    </source>
</evidence>
<dbReference type="EMBL" id="JAVRRJ010000011">
    <property type="protein sequence ID" value="KAK5081006.1"/>
    <property type="molecule type" value="Genomic_DNA"/>
</dbReference>
<feature type="domain" description="Dynamin-type G" evidence="3">
    <location>
        <begin position="24"/>
        <end position="308"/>
    </location>
</feature>
<organism evidence="4 5">
    <name type="scientific">Lithohypha guttulata</name>
    <dbReference type="NCBI Taxonomy" id="1690604"/>
    <lineage>
        <taxon>Eukaryota</taxon>
        <taxon>Fungi</taxon>
        <taxon>Dikarya</taxon>
        <taxon>Ascomycota</taxon>
        <taxon>Pezizomycotina</taxon>
        <taxon>Eurotiomycetes</taxon>
        <taxon>Chaetothyriomycetidae</taxon>
        <taxon>Chaetothyriales</taxon>
        <taxon>Trichomeriaceae</taxon>
        <taxon>Lithohypha</taxon>
    </lineage>
</organism>
<dbReference type="PRINTS" id="PR00195">
    <property type="entry name" value="DYNAMIN"/>
</dbReference>
<dbReference type="InterPro" id="IPR045063">
    <property type="entry name" value="Dynamin_N"/>
</dbReference>
<dbReference type="Proteomes" id="UP001309876">
    <property type="component" value="Unassembled WGS sequence"/>
</dbReference>
<dbReference type="GO" id="GO:0008017">
    <property type="term" value="F:microtubule binding"/>
    <property type="evidence" value="ECO:0007669"/>
    <property type="project" value="TreeGrafter"/>
</dbReference>
<evidence type="ECO:0000256" key="2">
    <source>
        <dbReference type="ARBA" id="ARBA00023134"/>
    </source>
</evidence>
<gene>
    <name evidence="4" type="ORF">LTR05_008323</name>
</gene>
<dbReference type="AlphaFoldDB" id="A0AAN7STF9"/>
<dbReference type="CDD" id="cd08771">
    <property type="entry name" value="DLP_1"/>
    <property type="match status" value="1"/>
</dbReference>
<keyword evidence="2" id="KW-0342">GTP-binding</keyword>
<dbReference type="PANTHER" id="PTHR11566">
    <property type="entry name" value="DYNAMIN"/>
    <property type="match status" value="1"/>
</dbReference>
<dbReference type="InterPro" id="IPR027417">
    <property type="entry name" value="P-loop_NTPase"/>
</dbReference>
<dbReference type="GO" id="GO:0005739">
    <property type="term" value="C:mitochondrion"/>
    <property type="evidence" value="ECO:0007669"/>
    <property type="project" value="TreeGrafter"/>
</dbReference>
<proteinExistence type="predicted"/>
<dbReference type="SMART" id="SM00053">
    <property type="entry name" value="DYNc"/>
    <property type="match status" value="1"/>
</dbReference>
<dbReference type="GO" id="GO:0005874">
    <property type="term" value="C:microtubule"/>
    <property type="evidence" value="ECO:0007669"/>
    <property type="project" value="TreeGrafter"/>
</dbReference>
<reference evidence="4 5" key="1">
    <citation type="submission" date="2023-08" db="EMBL/GenBank/DDBJ databases">
        <title>Black Yeasts Isolated from many extreme environments.</title>
        <authorList>
            <person name="Coleine C."/>
            <person name="Stajich J.E."/>
            <person name="Selbmann L."/>
        </authorList>
    </citation>
    <scope>NUCLEOTIDE SEQUENCE [LARGE SCALE GENOMIC DNA]</scope>
    <source>
        <strain evidence="4 5">CCFEE 5910</strain>
    </source>
</reference>
<evidence type="ECO:0000313" key="5">
    <source>
        <dbReference type="Proteomes" id="UP001309876"/>
    </source>
</evidence>
<dbReference type="GO" id="GO:0000266">
    <property type="term" value="P:mitochondrial fission"/>
    <property type="evidence" value="ECO:0007669"/>
    <property type="project" value="TreeGrafter"/>
</dbReference>
<evidence type="ECO:0000259" key="3">
    <source>
        <dbReference type="PROSITE" id="PS51718"/>
    </source>
</evidence>
<dbReference type="GO" id="GO:0005525">
    <property type="term" value="F:GTP binding"/>
    <property type="evidence" value="ECO:0007669"/>
    <property type="project" value="InterPro"/>
</dbReference>
<protein>
    <recommendedName>
        <fullName evidence="3">Dynamin-type G domain-containing protein</fullName>
    </recommendedName>
</protein>
<keyword evidence="5" id="KW-1185">Reference proteome</keyword>
<sequence>MRLSDNNDVLDLIDGLRSQGVSHYVDLPGIIVCGDQSSGKSSVLEAISGLQFPRKDNLCTRFATEVILRRSVKENQSISIAPARDRSDDERKRLLEFGRDEWHLDSLESLVEDAKEAMGIDGVTRSFSNDVLRIEVSGPSQPHLTLVDLPGLFSAGNKAQSEDDADAVKALVLSYMRNPRSIILAVVSAKNDFANQIVTKYTRDVDADGMRTLGVITKPDTLDVGSDSERAYLLLAKNEDVQFRLGWHVLRNRDFESRHASADERDQTENDFFARGVWKELAKKQVGINALRPRLSYLLRQQILAELPNLITEVEQGLHECKRILSHMGTARATIGEQRLYLLRISQDFTFLTRSTTDGSYSDGFFGSAASEHGYRRRLRAVIQNESIRFAKVMREQGHARHIVDTVTKKQSQMDPRLIGKHAYIEKVLSLMTRSRGKELPGTYSPHIIGDLFREQAEPWQALVRYFIVDVWTATQMTLGLILDHVADPKTAAGLQQKVLQPALNDLKSRLDHSVNVVLEQVVKQHPITYNHYLTDNIQRLRAEQQTALLSRKLDQFFGTDTVLGETYCENKSFDVKSLLHTLTESTVPDMDRYACSEAANVMRAYYKARSTEDVHR</sequence>
<dbReference type="GO" id="GO:0016559">
    <property type="term" value="P:peroxisome fission"/>
    <property type="evidence" value="ECO:0007669"/>
    <property type="project" value="TreeGrafter"/>
</dbReference>
<dbReference type="InterPro" id="IPR000375">
    <property type="entry name" value="Dynamin_stalk"/>
</dbReference>
<dbReference type="PROSITE" id="PS51718">
    <property type="entry name" value="G_DYNAMIN_2"/>
    <property type="match status" value="1"/>
</dbReference>
<evidence type="ECO:0000313" key="4">
    <source>
        <dbReference type="EMBL" id="KAK5081006.1"/>
    </source>
</evidence>
<dbReference type="GO" id="GO:0016020">
    <property type="term" value="C:membrane"/>
    <property type="evidence" value="ECO:0007669"/>
    <property type="project" value="TreeGrafter"/>
</dbReference>